<dbReference type="RefSeq" id="WP_408065639.1">
    <property type="nucleotide sequence ID" value="NZ_CQAW01000020.1"/>
</dbReference>
<evidence type="ECO:0000313" key="3">
    <source>
        <dbReference type="EMBL" id="CNI19772.1"/>
    </source>
</evidence>
<sequence length="227" mass="25296">MIDIFKLTCKLVAIFMLPFFLSACVTKQLSADIKGHETGYTHYNDDVIIGMSLAQQGSNKNWAFVGTHFDYVLSSGVDELSTLLVTRQIDKKRIQVVRDGSFRLNDKKDRFIGNIELKYIYQTAVERDKIKLLIKSTDWNCSSNTETTGVCNISLDNLVGTIHRKGATPSDIFRFEHPLRVNFYSKNASSAKRALYPVAVAADVVMLPVYLLGGAAVAAFYGVVLLN</sequence>
<keyword evidence="1" id="KW-1133">Transmembrane helix</keyword>
<organism evidence="3 4">
    <name type="scientific">Yersinia thracica</name>
    <dbReference type="NCBI Taxonomy" id="2890319"/>
    <lineage>
        <taxon>Bacteria</taxon>
        <taxon>Pseudomonadati</taxon>
        <taxon>Pseudomonadota</taxon>
        <taxon>Gammaproteobacteria</taxon>
        <taxon>Enterobacterales</taxon>
        <taxon>Yersiniaceae</taxon>
        <taxon>Yersinia</taxon>
    </lineage>
</organism>
<feature type="chain" id="PRO_5006695519" evidence="2">
    <location>
        <begin position="24"/>
        <end position="227"/>
    </location>
</feature>
<keyword evidence="1" id="KW-0472">Membrane</keyword>
<gene>
    <name evidence="3" type="ORF">ERS008472_03496</name>
</gene>
<dbReference type="AlphaFoldDB" id="A0A0T9QN68"/>
<evidence type="ECO:0000256" key="2">
    <source>
        <dbReference type="SAM" id="SignalP"/>
    </source>
</evidence>
<keyword evidence="3" id="KW-0449">Lipoprotein</keyword>
<keyword evidence="2" id="KW-0732">Signal</keyword>
<dbReference type="EMBL" id="CQAW01000020">
    <property type="protein sequence ID" value="CNI19772.1"/>
    <property type="molecule type" value="Genomic_DNA"/>
</dbReference>
<dbReference type="Proteomes" id="UP000041882">
    <property type="component" value="Unassembled WGS sequence"/>
</dbReference>
<protein>
    <submittedName>
        <fullName evidence="3">Putative lipoprotein</fullName>
    </submittedName>
</protein>
<name>A0A0T9QN68_9GAMM</name>
<accession>A0A0T9QN68</accession>
<dbReference type="PROSITE" id="PS51257">
    <property type="entry name" value="PROKAR_LIPOPROTEIN"/>
    <property type="match status" value="1"/>
</dbReference>
<proteinExistence type="predicted"/>
<keyword evidence="4" id="KW-1185">Reference proteome</keyword>
<feature type="signal peptide" evidence="2">
    <location>
        <begin position="1"/>
        <end position="23"/>
    </location>
</feature>
<evidence type="ECO:0000313" key="4">
    <source>
        <dbReference type="Proteomes" id="UP000041882"/>
    </source>
</evidence>
<evidence type="ECO:0000256" key="1">
    <source>
        <dbReference type="SAM" id="Phobius"/>
    </source>
</evidence>
<reference evidence="4" key="1">
    <citation type="submission" date="2015-03" db="EMBL/GenBank/DDBJ databases">
        <authorList>
            <consortium name="Pathogen Informatics"/>
            <person name="Murphy D."/>
        </authorList>
    </citation>
    <scope>NUCLEOTIDE SEQUENCE [LARGE SCALE GENOMIC DNA]</scope>
    <source>
        <strain evidence="4">IP6945</strain>
    </source>
</reference>
<feature type="transmembrane region" description="Helical" evidence="1">
    <location>
        <begin position="205"/>
        <end position="226"/>
    </location>
</feature>
<keyword evidence="1" id="KW-0812">Transmembrane</keyword>
<dbReference type="NCBIfam" id="NF007580">
    <property type="entry name" value="PRK10215.1"/>
    <property type="match status" value="1"/>
</dbReference>